<organism evidence="4 5">
    <name type="scientific">Elysia marginata</name>
    <dbReference type="NCBI Taxonomy" id="1093978"/>
    <lineage>
        <taxon>Eukaryota</taxon>
        <taxon>Metazoa</taxon>
        <taxon>Spiralia</taxon>
        <taxon>Lophotrochozoa</taxon>
        <taxon>Mollusca</taxon>
        <taxon>Gastropoda</taxon>
        <taxon>Heterobranchia</taxon>
        <taxon>Euthyneura</taxon>
        <taxon>Panpulmonata</taxon>
        <taxon>Sacoglossa</taxon>
        <taxon>Placobranchoidea</taxon>
        <taxon>Plakobranchidae</taxon>
        <taxon>Elysia</taxon>
    </lineage>
</organism>
<feature type="domain" description="EGF-like" evidence="3">
    <location>
        <begin position="14"/>
        <end position="50"/>
    </location>
</feature>
<dbReference type="InterPro" id="IPR000742">
    <property type="entry name" value="EGF"/>
</dbReference>
<gene>
    <name evidence="4" type="ORF">ElyMa_001606500</name>
</gene>
<dbReference type="Proteomes" id="UP000762676">
    <property type="component" value="Unassembled WGS sequence"/>
</dbReference>
<comment type="caution">
    <text evidence="2">Lacks conserved residue(s) required for the propagation of feature annotation.</text>
</comment>
<keyword evidence="2" id="KW-0245">EGF-like domain</keyword>
<accession>A0AAV4JJQ3</accession>
<dbReference type="EMBL" id="BMAT01003216">
    <property type="protein sequence ID" value="GFS21980.1"/>
    <property type="molecule type" value="Genomic_DNA"/>
</dbReference>
<dbReference type="InterPro" id="IPR001881">
    <property type="entry name" value="EGF-like_Ca-bd_dom"/>
</dbReference>
<dbReference type="SMART" id="SM00179">
    <property type="entry name" value="EGF_CA"/>
    <property type="match status" value="1"/>
</dbReference>
<dbReference type="Gene3D" id="2.10.25.10">
    <property type="entry name" value="Laminin"/>
    <property type="match status" value="1"/>
</dbReference>
<evidence type="ECO:0000256" key="1">
    <source>
        <dbReference type="ARBA" id="ARBA00023157"/>
    </source>
</evidence>
<evidence type="ECO:0000313" key="5">
    <source>
        <dbReference type="Proteomes" id="UP000762676"/>
    </source>
</evidence>
<dbReference type="GO" id="GO:0005509">
    <property type="term" value="F:calcium ion binding"/>
    <property type="evidence" value="ECO:0007669"/>
    <property type="project" value="InterPro"/>
</dbReference>
<proteinExistence type="predicted"/>
<keyword evidence="5" id="KW-1185">Reference proteome</keyword>
<feature type="disulfide bond" evidence="2">
    <location>
        <begin position="40"/>
        <end position="49"/>
    </location>
</feature>
<dbReference type="PROSITE" id="PS00022">
    <property type="entry name" value="EGF_1"/>
    <property type="match status" value="1"/>
</dbReference>
<comment type="caution">
    <text evidence="4">The sequence shown here is derived from an EMBL/GenBank/DDBJ whole genome shotgun (WGS) entry which is preliminary data.</text>
</comment>
<evidence type="ECO:0000313" key="4">
    <source>
        <dbReference type="EMBL" id="GFS21980.1"/>
    </source>
</evidence>
<feature type="non-terminal residue" evidence="4">
    <location>
        <position position="107"/>
    </location>
</feature>
<evidence type="ECO:0000259" key="3">
    <source>
        <dbReference type="PROSITE" id="PS50026"/>
    </source>
</evidence>
<keyword evidence="1 2" id="KW-1015">Disulfide bond</keyword>
<dbReference type="AlphaFoldDB" id="A0AAV4JJQ3"/>
<evidence type="ECO:0000256" key="2">
    <source>
        <dbReference type="PROSITE-ProRule" id="PRU00076"/>
    </source>
</evidence>
<name>A0AAV4JJQ3_9GAST</name>
<dbReference type="SUPFAM" id="SSF57196">
    <property type="entry name" value="EGF/Laminin"/>
    <property type="match status" value="1"/>
</dbReference>
<sequence length="107" mass="11382">MLKLKYTGEECEFHVDHCAQITCSPLATCVDGLAEAFCRCPAGKTGSACLQDIDDEFDICVDSATTSSGASLAYPAPYSDTGGFTIKLWVKYNTPGSAGSFLTLFYA</sequence>
<dbReference type="PROSITE" id="PS50026">
    <property type="entry name" value="EGF_3"/>
    <property type="match status" value="1"/>
</dbReference>
<reference evidence="4 5" key="1">
    <citation type="journal article" date="2021" name="Elife">
        <title>Chloroplast acquisition without the gene transfer in kleptoplastic sea slugs, Plakobranchus ocellatus.</title>
        <authorList>
            <person name="Maeda T."/>
            <person name="Takahashi S."/>
            <person name="Yoshida T."/>
            <person name="Shimamura S."/>
            <person name="Takaki Y."/>
            <person name="Nagai Y."/>
            <person name="Toyoda A."/>
            <person name="Suzuki Y."/>
            <person name="Arimoto A."/>
            <person name="Ishii H."/>
            <person name="Satoh N."/>
            <person name="Nishiyama T."/>
            <person name="Hasebe M."/>
            <person name="Maruyama T."/>
            <person name="Minagawa J."/>
            <person name="Obokata J."/>
            <person name="Shigenobu S."/>
        </authorList>
    </citation>
    <scope>NUCLEOTIDE SEQUENCE [LARGE SCALE GENOMIC DNA]</scope>
</reference>
<protein>
    <submittedName>
        <fullName evidence="4">Neurogenic locus notch homolog protein 1</fullName>
    </submittedName>
</protein>